<name>A0A2I0I8Q6_PUNGR</name>
<accession>A0A2I0I8Q6</accession>
<reference evidence="2 3" key="1">
    <citation type="submission" date="2017-11" db="EMBL/GenBank/DDBJ databases">
        <title>De-novo sequencing of pomegranate (Punica granatum L.) genome.</title>
        <authorList>
            <person name="Akparov Z."/>
            <person name="Amiraslanov A."/>
            <person name="Hajiyeva S."/>
            <person name="Abbasov M."/>
            <person name="Kaur K."/>
            <person name="Hamwieh A."/>
            <person name="Solovyev V."/>
            <person name="Salamov A."/>
            <person name="Braich B."/>
            <person name="Kosarev P."/>
            <person name="Mahmoud A."/>
            <person name="Hajiyev E."/>
            <person name="Babayeva S."/>
            <person name="Izzatullayeva V."/>
            <person name="Mammadov A."/>
            <person name="Mammadov A."/>
            <person name="Sharifova S."/>
            <person name="Ojaghi J."/>
            <person name="Eynullazada K."/>
            <person name="Bayramov B."/>
            <person name="Abdulazimova A."/>
            <person name="Shahmuradov I."/>
        </authorList>
    </citation>
    <scope>NUCLEOTIDE SEQUENCE [LARGE SCALE GENOMIC DNA]</scope>
    <source>
        <strain evidence="3">cv. AG2017</strain>
        <tissue evidence="2">Leaf</tissue>
    </source>
</reference>
<keyword evidence="1" id="KW-0472">Membrane</keyword>
<evidence type="ECO:0000313" key="3">
    <source>
        <dbReference type="Proteomes" id="UP000233551"/>
    </source>
</evidence>
<comment type="caution">
    <text evidence="2">The sequence shown here is derived from an EMBL/GenBank/DDBJ whole genome shotgun (WGS) entry which is preliminary data.</text>
</comment>
<keyword evidence="3" id="KW-1185">Reference proteome</keyword>
<dbReference type="AlphaFoldDB" id="A0A2I0I8Q6"/>
<gene>
    <name evidence="2" type="ORF">CRG98_039435</name>
</gene>
<organism evidence="2 3">
    <name type="scientific">Punica granatum</name>
    <name type="common">Pomegranate</name>
    <dbReference type="NCBI Taxonomy" id="22663"/>
    <lineage>
        <taxon>Eukaryota</taxon>
        <taxon>Viridiplantae</taxon>
        <taxon>Streptophyta</taxon>
        <taxon>Embryophyta</taxon>
        <taxon>Tracheophyta</taxon>
        <taxon>Spermatophyta</taxon>
        <taxon>Magnoliopsida</taxon>
        <taxon>eudicotyledons</taxon>
        <taxon>Gunneridae</taxon>
        <taxon>Pentapetalae</taxon>
        <taxon>rosids</taxon>
        <taxon>malvids</taxon>
        <taxon>Myrtales</taxon>
        <taxon>Lythraceae</taxon>
        <taxon>Punica</taxon>
    </lineage>
</organism>
<evidence type="ECO:0000313" key="2">
    <source>
        <dbReference type="EMBL" id="PKI40183.1"/>
    </source>
</evidence>
<keyword evidence="1" id="KW-1133">Transmembrane helix</keyword>
<feature type="transmembrane region" description="Helical" evidence="1">
    <location>
        <begin position="12"/>
        <end position="32"/>
    </location>
</feature>
<dbReference type="Proteomes" id="UP000233551">
    <property type="component" value="Unassembled WGS sequence"/>
</dbReference>
<proteinExistence type="predicted"/>
<protein>
    <submittedName>
        <fullName evidence="2">Uncharacterized protein</fullName>
    </submittedName>
</protein>
<sequence length="241" mass="26765">MAELNGNSKTLVFFFVIPSFCWAFRIPIGLNFNEDERKPLDRVSAPQRMINDDSFRAFAGGLELKPQQFLAGKPLGQQRPTQNVYANSGPRVTGSITNPWATRKEPTGVVELVQPVWSTSSATSKLIHASALEKVSSSRWQSKQSIPHEADVEVIKHAEEPGSTSKGYDDAKYSSRVDAVGVRGYVDGAMPRQMKRNLPIGEGVRGAGIEISDVEMREEPFYSDEKERNAIIMVKHINRGM</sequence>
<evidence type="ECO:0000256" key="1">
    <source>
        <dbReference type="SAM" id="Phobius"/>
    </source>
</evidence>
<keyword evidence="1" id="KW-0812">Transmembrane</keyword>
<dbReference type="EMBL" id="PGOL01003650">
    <property type="protein sequence ID" value="PKI40183.1"/>
    <property type="molecule type" value="Genomic_DNA"/>
</dbReference>